<sequence>MAYFLAFCLRAGFKFDASLQAASEYRGVNVEGMFANLAAAVPDITIAKALCNLLQDMTFLRGYNPAKITKKWTDPTRVQEVENAMHRVGIKPTAANPDDITLPRLNMMFPFTHIKYLGEGYWPNGKIPIRGLAPFMHTSCVCSITPRDKVWDPLFYAGVMAALQSDALVGKKRTNKITVEQLVSFMSSSRELTRYTDEERIYFLRKRCRFEVDRVPEFFWTISLINKYLSFETVSAWVMILKDIEHRKVMVIRVPPQ</sequence>
<proteinExistence type="predicted"/>
<name>A0A1L3KPN6_9VIRU</name>
<organism evidence="1">
    <name type="scientific">Wuhan Millipede Virus 1</name>
    <dbReference type="NCBI Taxonomy" id="1608124"/>
    <lineage>
        <taxon>Viruses</taxon>
        <taxon>Riboviria</taxon>
        <taxon>Orthornavirae</taxon>
        <taxon>Negarnaviricota</taxon>
        <taxon>Polyploviricotina</taxon>
        <taxon>Bunyaviricetes</taxon>
        <taxon>Elliovirales</taxon>
        <taxon>Peribunyaviridae</taxon>
    </lineage>
</organism>
<keyword evidence="1" id="KW-0946">Virion</keyword>
<reference evidence="1" key="1">
    <citation type="journal article" date="2016" name="Nature">
        <title>Redefining the invertebrate RNA virosphere.</title>
        <authorList>
            <person name="Shi M."/>
            <person name="Lin X.D."/>
            <person name="Tian J.H."/>
            <person name="Chen L.J."/>
            <person name="Chen X."/>
            <person name="Li C.X."/>
            <person name="Qin X.C."/>
            <person name="Li J."/>
            <person name="Cao J.P."/>
            <person name="Eden J.S."/>
            <person name="Buchmann J."/>
            <person name="Wang W."/>
            <person name="Xu J."/>
            <person name="Holmes E.C."/>
            <person name="Zhang Y.Z."/>
        </authorList>
    </citation>
    <scope>NUCLEOTIDE SEQUENCE</scope>
    <source>
        <strain evidence="1">WHWG04</strain>
    </source>
</reference>
<dbReference type="EMBL" id="KX884851">
    <property type="protein sequence ID" value="APG79341.1"/>
    <property type="molecule type" value="Genomic_RNA"/>
</dbReference>
<protein>
    <submittedName>
        <fullName evidence="1">Nucleoprotein</fullName>
    </submittedName>
</protein>
<accession>A0A1L3KPN6</accession>
<dbReference type="GO" id="GO:0019013">
    <property type="term" value="C:viral nucleocapsid"/>
    <property type="evidence" value="ECO:0007669"/>
    <property type="project" value="UniProtKB-KW"/>
</dbReference>
<keyword evidence="1" id="KW-0543">Viral nucleoprotein</keyword>
<evidence type="ECO:0000313" key="1">
    <source>
        <dbReference type="EMBL" id="APG79341.1"/>
    </source>
</evidence>